<dbReference type="PANTHER" id="PTHR14202:SF0">
    <property type="entry name" value="RNA-BINDING PROTEIN RO60"/>
    <property type="match status" value="1"/>
</dbReference>
<evidence type="ECO:0000259" key="7">
    <source>
        <dbReference type="PROSITE" id="PS50988"/>
    </source>
</evidence>
<dbReference type="InterPro" id="IPR056800">
    <property type="entry name" value="vWA_Ro60"/>
</dbReference>
<proteinExistence type="inferred from homology"/>
<dbReference type="PANTHER" id="PTHR14202">
    <property type="entry name" value="60 KDA RIBONUCLEOPROTEIN SSA/RO"/>
    <property type="match status" value="1"/>
</dbReference>
<keyword evidence="4" id="KW-0479">Metal-binding</keyword>
<comment type="subcellular location">
    <subcellularLocation>
        <location evidence="1">Cytoplasm</location>
    </subcellularLocation>
</comment>
<dbReference type="PROSITE" id="PS50988">
    <property type="entry name" value="TROVE"/>
    <property type="match status" value="1"/>
</dbReference>
<dbReference type="AlphaFoldDB" id="A0ABD0W771"/>
<dbReference type="GO" id="GO:0003723">
    <property type="term" value="F:RNA binding"/>
    <property type="evidence" value="ECO:0007669"/>
    <property type="project" value="UniProtKB-KW"/>
</dbReference>
<dbReference type="InterPro" id="IPR036465">
    <property type="entry name" value="vWFA_dom_sf"/>
</dbReference>
<dbReference type="Proteomes" id="UP001557470">
    <property type="component" value="Unassembled WGS sequence"/>
</dbReference>
<gene>
    <name evidence="8" type="ORF">UPYG_G00300180</name>
</gene>
<dbReference type="SUPFAM" id="SSF53300">
    <property type="entry name" value="vWA-like"/>
    <property type="match status" value="1"/>
</dbReference>
<evidence type="ECO:0000256" key="6">
    <source>
        <dbReference type="ARBA" id="ARBA00023274"/>
    </source>
</evidence>
<evidence type="ECO:0000256" key="5">
    <source>
        <dbReference type="ARBA" id="ARBA00022884"/>
    </source>
</evidence>
<comment type="caution">
    <text evidence="8">The sequence shown here is derived from an EMBL/GenBank/DDBJ whole genome shotgun (WGS) entry which is preliminary data.</text>
</comment>
<dbReference type="Gene3D" id="3.40.50.410">
    <property type="entry name" value="von Willebrand factor, type A domain"/>
    <property type="match status" value="1"/>
</dbReference>
<dbReference type="GO" id="GO:1990904">
    <property type="term" value="C:ribonucleoprotein complex"/>
    <property type="evidence" value="ECO:0007669"/>
    <property type="project" value="UniProtKB-KW"/>
</dbReference>
<protein>
    <recommendedName>
        <fullName evidence="7">TROVE domain-containing protein</fullName>
    </recommendedName>
</protein>
<evidence type="ECO:0000256" key="3">
    <source>
        <dbReference type="ARBA" id="ARBA00022490"/>
    </source>
</evidence>
<dbReference type="InterPro" id="IPR037214">
    <property type="entry name" value="TROVE_dom_sf"/>
</dbReference>
<evidence type="ECO:0000256" key="4">
    <source>
        <dbReference type="ARBA" id="ARBA00022723"/>
    </source>
</evidence>
<reference evidence="8 9" key="1">
    <citation type="submission" date="2024-06" db="EMBL/GenBank/DDBJ databases">
        <authorList>
            <person name="Pan Q."/>
            <person name="Wen M."/>
            <person name="Jouanno E."/>
            <person name="Zahm M."/>
            <person name="Klopp C."/>
            <person name="Cabau C."/>
            <person name="Louis A."/>
            <person name="Berthelot C."/>
            <person name="Parey E."/>
            <person name="Roest Crollius H."/>
            <person name="Montfort J."/>
            <person name="Robinson-Rechavi M."/>
            <person name="Bouchez O."/>
            <person name="Lampietro C."/>
            <person name="Lopez Roques C."/>
            <person name="Donnadieu C."/>
            <person name="Postlethwait J."/>
            <person name="Bobe J."/>
            <person name="Verreycken H."/>
            <person name="Guiguen Y."/>
        </authorList>
    </citation>
    <scope>NUCLEOTIDE SEQUENCE [LARGE SCALE GENOMIC DNA]</scope>
    <source>
        <strain evidence="8">Up_M1</strain>
        <tissue evidence="8">Testis</tissue>
    </source>
</reference>
<dbReference type="InterPro" id="IPR008858">
    <property type="entry name" value="TROVE_dom"/>
</dbReference>
<keyword evidence="6" id="KW-0687">Ribonucleoprotein</keyword>
<dbReference type="EMBL" id="JAGEUA010000009">
    <property type="protein sequence ID" value="KAL0966790.1"/>
    <property type="molecule type" value="Genomic_DNA"/>
</dbReference>
<feature type="domain" description="TROVE" evidence="7">
    <location>
        <begin position="14"/>
        <end position="367"/>
    </location>
</feature>
<dbReference type="FunFam" id="3.40.50.410:FF:000033">
    <property type="entry name" value="60 kDa SS-A/Ro ribonucleoprotein"/>
    <property type="match status" value="1"/>
</dbReference>
<dbReference type="SUPFAM" id="SSF140864">
    <property type="entry name" value="TROVE domain-like"/>
    <property type="match status" value="1"/>
</dbReference>
<organism evidence="8 9">
    <name type="scientific">Umbra pygmaea</name>
    <name type="common">Eastern mudminnow</name>
    <dbReference type="NCBI Taxonomy" id="75934"/>
    <lineage>
        <taxon>Eukaryota</taxon>
        <taxon>Metazoa</taxon>
        <taxon>Chordata</taxon>
        <taxon>Craniata</taxon>
        <taxon>Vertebrata</taxon>
        <taxon>Euteleostomi</taxon>
        <taxon>Actinopterygii</taxon>
        <taxon>Neopterygii</taxon>
        <taxon>Teleostei</taxon>
        <taxon>Protacanthopterygii</taxon>
        <taxon>Esociformes</taxon>
        <taxon>Umbridae</taxon>
        <taxon>Umbra</taxon>
    </lineage>
</organism>
<keyword evidence="5" id="KW-0694">RNA-binding</keyword>
<dbReference type="GO" id="GO:0046872">
    <property type="term" value="F:metal ion binding"/>
    <property type="evidence" value="ECO:0007669"/>
    <property type="project" value="UniProtKB-KW"/>
</dbReference>
<keyword evidence="3" id="KW-0963">Cytoplasm</keyword>
<dbReference type="InterPro" id="IPR040322">
    <property type="entry name" value="TROVE2"/>
</dbReference>
<comment type="similarity">
    <text evidence="2">Belongs to the Ro 60 kDa family.</text>
</comment>
<sequence>MEPSGQCADSHAQNEISEVERLWQVTDVTRLRRFLCYGSEMAIYDHKECRLGMESALALLSLLQEGRGCEVVEEVRRLTQQGRPVRANPSLFALAVCSQNTDRVTKQRALRALSGVCRAPEHLFTFIQYKKEVKVGMQGCIWGRALRKVVSNWYNEQDPMSLARAVTKCKTRAGWSHKDLLRLSHTKPANEGITLISKYATKTWKEVQQAYADKENSEELVKLLSYLEAVEKVKHSADEMEVARLIEEHSLEKDQILTDHLKSREVWKALLKEMPMESALRILGKMTADHVLEPGSSDVEAVCERIQSDASLKKAKLHPFSILMASENYKRGKGNRGKLKWEPNGEIVRALDCAFYKCFENVEPAGKRFVVAVDVGTSLTSFVHGTSVSTEVAAAAMAMVLARTEAETHVVAYSEGSVVPCTISADMSLCDVVAELVKIPSGYTDCSLPILWASENGVAVDMFIVFTNNPCWYCKANPAECLRTYRKKTGIFSKMMVCGLTSNGHSIADPAEDRGMLDLCGLDLGAVDVIHNLALDLI</sequence>
<dbReference type="GO" id="GO:0005737">
    <property type="term" value="C:cytoplasm"/>
    <property type="evidence" value="ECO:0007669"/>
    <property type="project" value="UniProtKB-SubCell"/>
</dbReference>
<accession>A0ABD0W771</accession>
<evidence type="ECO:0000256" key="2">
    <source>
        <dbReference type="ARBA" id="ARBA00007814"/>
    </source>
</evidence>
<evidence type="ECO:0000256" key="1">
    <source>
        <dbReference type="ARBA" id="ARBA00004496"/>
    </source>
</evidence>
<dbReference type="Pfam" id="PF25045">
    <property type="entry name" value="vWA_Ro60"/>
    <property type="match status" value="1"/>
</dbReference>
<evidence type="ECO:0000313" key="8">
    <source>
        <dbReference type="EMBL" id="KAL0966790.1"/>
    </source>
</evidence>
<evidence type="ECO:0000313" key="9">
    <source>
        <dbReference type="Proteomes" id="UP001557470"/>
    </source>
</evidence>
<dbReference type="Pfam" id="PF05731">
    <property type="entry name" value="TROVE"/>
    <property type="match status" value="1"/>
</dbReference>
<keyword evidence="9" id="KW-1185">Reference proteome</keyword>
<name>A0ABD0W771_UMBPY</name>